<dbReference type="Proteomes" id="UP000502549">
    <property type="component" value="Chromosome"/>
</dbReference>
<keyword evidence="3" id="KW-1185">Reference proteome</keyword>
<dbReference type="Pfam" id="PF12796">
    <property type="entry name" value="Ank_2"/>
    <property type="match status" value="1"/>
</dbReference>
<accession>A0A7Z3BN59</accession>
<dbReference type="KEGG" id="pmui:G4G71_19665"/>
<feature type="repeat" description="ANK" evidence="1">
    <location>
        <begin position="45"/>
        <end position="77"/>
    </location>
</feature>
<organism evidence="2 3">
    <name type="scientific">Pseudomonas multiresinivorans</name>
    <dbReference type="NCBI Taxonomy" id="95301"/>
    <lineage>
        <taxon>Bacteria</taxon>
        <taxon>Pseudomonadati</taxon>
        <taxon>Pseudomonadota</taxon>
        <taxon>Gammaproteobacteria</taxon>
        <taxon>Pseudomonadales</taxon>
        <taxon>Pseudomonadaceae</taxon>
        <taxon>Pseudomonas</taxon>
    </lineage>
</organism>
<dbReference type="AlphaFoldDB" id="A0A7Z3BN59"/>
<evidence type="ECO:0000313" key="3">
    <source>
        <dbReference type="Proteomes" id="UP000502549"/>
    </source>
</evidence>
<name>A0A7Z3BN59_9PSED</name>
<reference evidence="2 3" key="1">
    <citation type="submission" date="2020-02" db="EMBL/GenBank/DDBJ databases">
        <title>Complete genome sequence of Pseudomonas multiresinivorans ORNL1.</title>
        <authorList>
            <person name="Podar M."/>
        </authorList>
    </citation>
    <scope>NUCLEOTIDE SEQUENCE [LARGE SCALE GENOMIC DNA]</scope>
    <source>
        <strain evidence="3">populi</strain>
    </source>
</reference>
<proteinExistence type="predicted"/>
<dbReference type="InterPro" id="IPR002110">
    <property type="entry name" value="Ankyrin_rpt"/>
</dbReference>
<gene>
    <name evidence="2" type="ORF">G4G71_19665</name>
</gene>
<keyword evidence="1" id="KW-0040">ANK repeat</keyword>
<evidence type="ECO:0000313" key="2">
    <source>
        <dbReference type="EMBL" id="QJP09999.1"/>
    </source>
</evidence>
<dbReference type="EMBL" id="CP048833">
    <property type="protein sequence ID" value="QJP09999.1"/>
    <property type="molecule type" value="Genomic_DNA"/>
</dbReference>
<sequence>MSGLANRIEAAYQEAKSGRWKDVMALWADAPAVARRCSRFQKETSGWTFLHQAAYFGHEKACLELIRLGAAVSALSVTRESPAEVAAKHGHSNIVALLRRAHVDEESLWSAPSDPDVLPSSHAWNDATERRAAENLYVAYAGGTLEILRGSRYYVDAFERVLVGWHGTYDPPYGMDDMPLI</sequence>
<protein>
    <submittedName>
        <fullName evidence="2">Ankyrin repeat domain-containing protein</fullName>
    </submittedName>
</protein>
<dbReference type="RefSeq" id="WP_169939644.1">
    <property type="nucleotide sequence ID" value="NZ_CP048833.1"/>
</dbReference>
<dbReference type="InterPro" id="IPR036770">
    <property type="entry name" value="Ankyrin_rpt-contain_sf"/>
</dbReference>
<dbReference type="SUPFAM" id="SSF48403">
    <property type="entry name" value="Ankyrin repeat"/>
    <property type="match status" value="1"/>
</dbReference>
<dbReference type="PROSITE" id="PS50088">
    <property type="entry name" value="ANK_REPEAT"/>
    <property type="match status" value="1"/>
</dbReference>
<dbReference type="Gene3D" id="1.25.40.20">
    <property type="entry name" value="Ankyrin repeat-containing domain"/>
    <property type="match status" value="1"/>
</dbReference>
<evidence type="ECO:0000256" key="1">
    <source>
        <dbReference type="PROSITE-ProRule" id="PRU00023"/>
    </source>
</evidence>